<name>A0A7Z7I7U3_9BURK</name>
<organism evidence="1 2">
    <name type="scientific">Caballeronia arationis</name>
    <dbReference type="NCBI Taxonomy" id="1777142"/>
    <lineage>
        <taxon>Bacteria</taxon>
        <taxon>Pseudomonadati</taxon>
        <taxon>Pseudomonadota</taxon>
        <taxon>Betaproteobacteria</taxon>
        <taxon>Burkholderiales</taxon>
        <taxon>Burkholderiaceae</taxon>
        <taxon>Caballeronia</taxon>
    </lineage>
</organism>
<accession>A0A7Z7I7U3</accession>
<dbReference type="Proteomes" id="UP000219522">
    <property type="component" value="Unassembled WGS sequence"/>
</dbReference>
<dbReference type="AlphaFoldDB" id="A0A7Z7I7U3"/>
<dbReference type="RefSeq" id="WP_097190214.1">
    <property type="nucleotide sequence ID" value="NZ_OCSU01000002.1"/>
</dbReference>
<dbReference type="EMBL" id="OCSU01000002">
    <property type="protein sequence ID" value="SOE80865.1"/>
    <property type="molecule type" value="Genomic_DNA"/>
</dbReference>
<sequence>MSTHLDEFSPAMRDGIDGFMMAFNTLRRHGRFIGNADAMSETTRRLRIAAARIFEDPEACIELGRRAFTSLDLKDGSATEAQVRAYYHSTNDLHGSGMLVLKQVLNAFDAFEASLAIADDLNSSCCA</sequence>
<protein>
    <submittedName>
        <fullName evidence="1">Uncharacterized protein</fullName>
    </submittedName>
</protein>
<keyword evidence="2" id="KW-1185">Reference proteome</keyword>
<proteinExistence type="predicted"/>
<gene>
    <name evidence="1" type="ORF">SAMN05446927_4117</name>
</gene>
<evidence type="ECO:0000313" key="2">
    <source>
        <dbReference type="Proteomes" id="UP000219522"/>
    </source>
</evidence>
<evidence type="ECO:0000313" key="1">
    <source>
        <dbReference type="EMBL" id="SOE80865.1"/>
    </source>
</evidence>
<reference evidence="1 2" key="1">
    <citation type="submission" date="2017-09" db="EMBL/GenBank/DDBJ databases">
        <authorList>
            <person name="Varghese N."/>
            <person name="Submissions S."/>
        </authorList>
    </citation>
    <scope>NUCLEOTIDE SEQUENCE [LARGE SCALE GENOMIC DNA]</scope>
    <source>
        <strain evidence="1 2">OK806</strain>
    </source>
</reference>
<comment type="caution">
    <text evidence="1">The sequence shown here is derived from an EMBL/GenBank/DDBJ whole genome shotgun (WGS) entry which is preliminary data.</text>
</comment>